<keyword evidence="2" id="KW-0472">Membrane</keyword>
<name>A0A1A8VW97_PLAOA</name>
<evidence type="ECO:0000313" key="5">
    <source>
        <dbReference type="Proteomes" id="UP000078546"/>
    </source>
</evidence>
<feature type="transmembrane region" description="Helical" evidence="2">
    <location>
        <begin position="112"/>
        <end position="138"/>
    </location>
</feature>
<dbReference type="EMBL" id="FLQU01000250">
    <property type="protein sequence ID" value="SBS83108.1"/>
    <property type="molecule type" value="Genomic_DNA"/>
</dbReference>
<feature type="region of interest" description="Disordered" evidence="1">
    <location>
        <begin position="86"/>
        <end position="106"/>
    </location>
</feature>
<evidence type="ECO:0000313" key="6">
    <source>
        <dbReference type="Proteomes" id="UP000078560"/>
    </source>
</evidence>
<evidence type="ECO:0000313" key="3">
    <source>
        <dbReference type="EMBL" id="SBS83108.1"/>
    </source>
</evidence>
<dbReference type="EMBL" id="FLQV01000318">
    <property type="protein sequence ID" value="SBS89939.1"/>
    <property type="molecule type" value="Genomic_DNA"/>
</dbReference>
<dbReference type="AlphaFoldDB" id="A0A1A8VW97"/>
<dbReference type="Proteomes" id="UP000078560">
    <property type="component" value="Unassembled WGS sequence"/>
</dbReference>
<gene>
    <name evidence="4" type="ORF">POVCU1_017280</name>
    <name evidence="3" type="ORF">POVCU2_0018960</name>
</gene>
<sequence length="227" mass="25987">MLCDKPQSCPRMSYEQPFCVSVCARFQAFECSINYDIALAKKGKDTRAAKILIHHFASEKSKSRKVQKLVKFADNHVLLGLPSRRKKEMRKIKKRSKTANERSNARGRKSKMLGNLSVCITLLGLASLLKCGHSVYLHLSSFKLGKDNIDNFSIPRTLIAQILLCALVTMYGGSKLFLGFKSIRNKVSGDFDNNTWDRNHARKRFRPCLNRKHFIKDYVRDFLVKSI</sequence>
<reference evidence="5 6" key="2">
    <citation type="submission" date="2016-05" db="EMBL/GenBank/DDBJ databases">
        <authorList>
            <person name="Naeem Raeece"/>
        </authorList>
    </citation>
    <scope>NUCLEOTIDE SEQUENCE [LARGE SCALE GENOMIC DNA]</scope>
</reference>
<proteinExistence type="predicted"/>
<evidence type="ECO:0000313" key="4">
    <source>
        <dbReference type="EMBL" id="SBS89939.1"/>
    </source>
</evidence>
<keyword evidence="2" id="KW-1133">Transmembrane helix</keyword>
<evidence type="ECO:0000256" key="2">
    <source>
        <dbReference type="SAM" id="Phobius"/>
    </source>
</evidence>
<keyword evidence="2" id="KW-0812">Transmembrane</keyword>
<feature type="compositionally biased region" description="Basic residues" evidence="1">
    <location>
        <begin position="86"/>
        <end position="97"/>
    </location>
</feature>
<organism evidence="3 6">
    <name type="scientific">Plasmodium ovale curtisi</name>
    <dbReference type="NCBI Taxonomy" id="864141"/>
    <lineage>
        <taxon>Eukaryota</taxon>
        <taxon>Sar</taxon>
        <taxon>Alveolata</taxon>
        <taxon>Apicomplexa</taxon>
        <taxon>Aconoidasida</taxon>
        <taxon>Haemosporida</taxon>
        <taxon>Plasmodiidae</taxon>
        <taxon>Plasmodium</taxon>
        <taxon>Plasmodium (Plasmodium)</taxon>
    </lineage>
</organism>
<protein>
    <submittedName>
        <fullName evidence="3">Membrane magnesium transporter, putative</fullName>
    </submittedName>
</protein>
<accession>A0A1A8VW97</accession>
<reference evidence="3" key="1">
    <citation type="submission" date="2016-05" db="EMBL/GenBank/DDBJ databases">
        <authorList>
            <person name="Lavstsen T."/>
            <person name="Jespersen J.S."/>
        </authorList>
    </citation>
    <scope>NUCLEOTIDE SEQUENCE [LARGE SCALE GENOMIC DNA]</scope>
</reference>
<evidence type="ECO:0000256" key="1">
    <source>
        <dbReference type="SAM" id="MobiDB-lite"/>
    </source>
</evidence>
<feature type="transmembrane region" description="Helical" evidence="2">
    <location>
        <begin position="158"/>
        <end position="178"/>
    </location>
</feature>
<dbReference type="Proteomes" id="UP000078546">
    <property type="component" value="Unassembled WGS sequence"/>
</dbReference>